<dbReference type="Proteomes" id="UP001157006">
    <property type="component" value="Chromosome 4"/>
</dbReference>
<dbReference type="GO" id="GO:0051087">
    <property type="term" value="F:protein-folding chaperone binding"/>
    <property type="evidence" value="ECO:0007669"/>
    <property type="project" value="InterPro"/>
</dbReference>
<dbReference type="FunFam" id="1.20.58.120:FF:000010">
    <property type="entry name" value="BAG family molecular chaperone regulator 6"/>
    <property type="match status" value="1"/>
</dbReference>
<evidence type="ECO:0000256" key="1">
    <source>
        <dbReference type="ARBA" id="ARBA00022860"/>
    </source>
</evidence>
<evidence type="ECO:0000313" key="6">
    <source>
        <dbReference type="Proteomes" id="UP001157006"/>
    </source>
</evidence>
<feature type="region of interest" description="Disordered" evidence="3">
    <location>
        <begin position="750"/>
        <end position="771"/>
    </location>
</feature>
<feature type="compositionally biased region" description="Low complexity" evidence="3">
    <location>
        <begin position="365"/>
        <end position="379"/>
    </location>
</feature>
<protein>
    <recommendedName>
        <fullName evidence="4">BAG domain-containing protein</fullName>
    </recommendedName>
</protein>
<reference evidence="5 6" key="1">
    <citation type="submission" date="2023-01" db="EMBL/GenBank/DDBJ databases">
        <authorList>
            <person name="Kreplak J."/>
        </authorList>
    </citation>
    <scope>NUCLEOTIDE SEQUENCE [LARGE SCALE GENOMIC DNA]</scope>
</reference>
<dbReference type="SUPFAM" id="SSF63491">
    <property type="entry name" value="BAG domain"/>
    <property type="match status" value="1"/>
</dbReference>
<feature type="region of interest" description="Disordered" evidence="3">
    <location>
        <begin position="329"/>
        <end position="409"/>
    </location>
</feature>
<dbReference type="InterPro" id="IPR000048">
    <property type="entry name" value="IQ_motif_EF-hand-BS"/>
</dbReference>
<organism evidence="5 6">
    <name type="scientific">Vicia faba</name>
    <name type="common">Broad bean</name>
    <name type="synonym">Faba vulgaris</name>
    <dbReference type="NCBI Taxonomy" id="3906"/>
    <lineage>
        <taxon>Eukaryota</taxon>
        <taxon>Viridiplantae</taxon>
        <taxon>Streptophyta</taxon>
        <taxon>Embryophyta</taxon>
        <taxon>Tracheophyta</taxon>
        <taxon>Spermatophyta</taxon>
        <taxon>Magnoliopsida</taxon>
        <taxon>eudicotyledons</taxon>
        <taxon>Gunneridae</taxon>
        <taxon>Pentapetalae</taxon>
        <taxon>rosids</taxon>
        <taxon>fabids</taxon>
        <taxon>Fabales</taxon>
        <taxon>Fabaceae</taxon>
        <taxon>Papilionoideae</taxon>
        <taxon>50 kb inversion clade</taxon>
        <taxon>NPAAA clade</taxon>
        <taxon>Hologalegina</taxon>
        <taxon>IRL clade</taxon>
        <taxon>Fabeae</taxon>
        <taxon>Vicia</taxon>
    </lineage>
</organism>
<dbReference type="GO" id="GO:0006457">
    <property type="term" value="P:protein folding"/>
    <property type="evidence" value="ECO:0007669"/>
    <property type="project" value="TreeGrafter"/>
</dbReference>
<dbReference type="GO" id="GO:0009506">
    <property type="term" value="C:plasmodesma"/>
    <property type="evidence" value="ECO:0007669"/>
    <property type="project" value="TreeGrafter"/>
</dbReference>
<dbReference type="EMBL" id="OX451739">
    <property type="protein sequence ID" value="CAI8607617.1"/>
    <property type="molecule type" value="Genomic_DNA"/>
</dbReference>
<keyword evidence="2" id="KW-0143">Chaperone</keyword>
<dbReference type="CDD" id="cd23767">
    <property type="entry name" value="IQCD"/>
    <property type="match status" value="1"/>
</dbReference>
<dbReference type="PROSITE" id="PS51035">
    <property type="entry name" value="BAG"/>
    <property type="match status" value="1"/>
</dbReference>
<dbReference type="InterPro" id="IPR040400">
    <property type="entry name" value="BAG5/6/7/8"/>
</dbReference>
<dbReference type="AlphaFoldDB" id="A0AAV1ADX6"/>
<feature type="compositionally biased region" description="Basic residues" evidence="3">
    <location>
        <begin position="906"/>
        <end position="922"/>
    </location>
</feature>
<feature type="region of interest" description="Disordered" evidence="3">
    <location>
        <begin position="592"/>
        <end position="624"/>
    </location>
</feature>
<evidence type="ECO:0000313" key="5">
    <source>
        <dbReference type="EMBL" id="CAI8607617.1"/>
    </source>
</evidence>
<dbReference type="InterPro" id="IPR003103">
    <property type="entry name" value="BAG_domain"/>
</dbReference>
<dbReference type="PANTHER" id="PTHR33322">
    <property type="entry name" value="BAG DOMAIN CONTAINING PROTEIN, EXPRESSED"/>
    <property type="match status" value="1"/>
</dbReference>
<feature type="compositionally biased region" description="Basic and acidic residues" evidence="3">
    <location>
        <begin position="598"/>
        <end position="614"/>
    </location>
</feature>
<feature type="region of interest" description="Disordered" evidence="3">
    <location>
        <begin position="905"/>
        <end position="933"/>
    </location>
</feature>
<gene>
    <name evidence="5" type="ORF">VFH_IV046440</name>
</gene>
<accession>A0AAV1ADX6</accession>
<sequence>MIPAYRNMDSYPFHKNQVPFPLYYHPAMESVPPQMAKSPFSYEQPWPYASSYAPHFCYSHVPCYPHVPSSSPMFYPGGGPSFFGPYSPQSHYGMEVPRYEYDKCMSRDHRCCGCPNHSCNQKEDRTVSIEERKPNLGKKENDGIEFRNFSYPLVWTPPEYNGNRQMKVPTGVEEDFNADAQRAVEPRLWNGWLPFDVKDAPNMFCDGDGIRSIKKEADDNVMEYGNGKTDQKHQSEQQKRSEFPFPFIWFPSYNNQEGGGRTNNQKSCSAKEGVEEVPHTFKSVPVKSCADEGVTKGANSNGVESRGRSAFDVTEKVINQRNIPVKQIESNHVKNNSMESEKREMNVPEENVAIKDSQSVNKQRSTSPTSPTKGSKLPPVCLRVDPLPRKKNVNGKSRSLSPPALRERSKAIACETSNTPLDSMTDKTELCSPIQVSQNKTNENMAANSKIHEGGKKEKRVLSNADAAVVIQTVYRGYLVRKSDPIKKLRQIAEVSKEVTYVKDRIEAFEGSSNLQIDDKEKLAIGEIIMRLLLKLDTIQGLHPSLREIRKSLARELVTLQEKLDSIAMKSPSQQEMQELDAKKHLEISSQNVQNGERNQEHQEEKMASQKDSSEGISDGKPQDQFCMMDVEGVNESQSYVGSGSVNLDISPVVSVDAIDSTSNFSDKMDEEMASELIGIPIEVDKLNMNAFKELPVGVIDEDTIEDYASERLDSDMDAMKELQMGVFAEETNTAENQVLVKELPVEVLDENSEKSEKERSEYREKDTELEQPLVEEKEGVQNDTNLLTLENEEQNDVANTMLNENEPKEKLAQQETHLDVQGNVSVKTNSGVDKNTETWAKEETEPSVDLSVTKDNAELNGNMVLLEENEKLRKMMKELLQAGNEQLSVISNLTGRVKDLEMKLAKSRKSKKVKTKRHRSVTSKVSCDNSIE</sequence>
<dbReference type="GO" id="GO:0005516">
    <property type="term" value="F:calmodulin binding"/>
    <property type="evidence" value="ECO:0007669"/>
    <property type="project" value="UniProtKB-KW"/>
</dbReference>
<feature type="compositionally biased region" description="Polar residues" evidence="3">
    <location>
        <begin position="329"/>
        <end position="338"/>
    </location>
</feature>
<name>A0AAV1ADX6_VICFA</name>
<dbReference type="Gene3D" id="1.20.58.120">
    <property type="entry name" value="BAG domain"/>
    <property type="match status" value="1"/>
</dbReference>
<evidence type="ECO:0000256" key="2">
    <source>
        <dbReference type="ARBA" id="ARBA00023186"/>
    </source>
</evidence>
<dbReference type="PROSITE" id="PS50096">
    <property type="entry name" value="IQ"/>
    <property type="match status" value="1"/>
</dbReference>
<evidence type="ECO:0000259" key="4">
    <source>
        <dbReference type="PROSITE" id="PS51035"/>
    </source>
</evidence>
<evidence type="ECO:0000256" key="3">
    <source>
        <dbReference type="SAM" id="MobiDB-lite"/>
    </source>
</evidence>
<dbReference type="InterPro" id="IPR036533">
    <property type="entry name" value="BAG_dom_sf"/>
</dbReference>
<dbReference type="Pfam" id="PF02179">
    <property type="entry name" value="BAG"/>
    <property type="match status" value="1"/>
</dbReference>
<keyword evidence="6" id="KW-1185">Reference proteome</keyword>
<feature type="compositionally biased region" description="Polar residues" evidence="3">
    <location>
        <begin position="924"/>
        <end position="933"/>
    </location>
</feature>
<feature type="compositionally biased region" description="Basic and acidic residues" evidence="3">
    <location>
        <begin position="752"/>
        <end position="771"/>
    </location>
</feature>
<dbReference type="Pfam" id="PF00612">
    <property type="entry name" value="IQ"/>
    <property type="match status" value="1"/>
</dbReference>
<dbReference type="SMART" id="SM00264">
    <property type="entry name" value="BAG"/>
    <property type="match status" value="1"/>
</dbReference>
<feature type="domain" description="BAG" evidence="4">
    <location>
        <begin position="491"/>
        <end position="568"/>
    </location>
</feature>
<proteinExistence type="predicted"/>
<keyword evidence="1" id="KW-0112">Calmodulin-binding</keyword>
<dbReference type="PANTHER" id="PTHR33322:SF16">
    <property type="entry name" value="BAG FAMILY MOLECULAR CHAPERONE REGULATOR 6"/>
    <property type="match status" value="1"/>
</dbReference>